<dbReference type="EMBL" id="QNRE01000002">
    <property type="protein sequence ID" value="RBO94417.1"/>
    <property type="molecule type" value="Genomic_DNA"/>
</dbReference>
<evidence type="ECO:0000256" key="4">
    <source>
        <dbReference type="ARBA" id="ARBA00023136"/>
    </source>
</evidence>
<evidence type="ECO:0000313" key="7">
    <source>
        <dbReference type="Proteomes" id="UP000252586"/>
    </source>
</evidence>
<feature type="transmembrane region" description="Helical" evidence="5">
    <location>
        <begin position="94"/>
        <end position="114"/>
    </location>
</feature>
<dbReference type="Proteomes" id="UP000252586">
    <property type="component" value="Unassembled WGS sequence"/>
</dbReference>
<dbReference type="GO" id="GO:0016020">
    <property type="term" value="C:membrane"/>
    <property type="evidence" value="ECO:0007669"/>
    <property type="project" value="UniProtKB-SubCell"/>
</dbReference>
<gene>
    <name evidence="6" type="ORF">DFR74_102840</name>
</gene>
<dbReference type="AlphaFoldDB" id="A0A366DWF2"/>
<evidence type="ECO:0000256" key="3">
    <source>
        <dbReference type="ARBA" id="ARBA00022989"/>
    </source>
</evidence>
<dbReference type="InterPro" id="IPR032808">
    <property type="entry name" value="DoxX"/>
</dbReference>
<evidence type="ECO:0000313" key="6">
    <source>
        <dbReference type="EMBL" id="RBO94417.1"/>
    </source>
</evidence>
<keyword evidence="7" id="KW-1185">Reference proteome</keyword>
<protein>
    <submittedName>
        <fullName evidence="6">DoxX-like protein</fullName>
    </submittedName>
</protein>
<keyword evidence="2 5" id="KW-0812">Transmembrane</keyword>
<evidence type="ECO:0000256" key="5">
    <source>
        <dbReference type="SAM" id="Phobius"/>
    </source>
</evidence>
<evidence type="ECO:0000256" key="1">
    <source>
        <dbReference type="ARBA" id="ARBA00004141"/>
    </source>
</evidence>
<name>A0A366DWF2_9NOCA</name>
<sequence>MNTAWVIVTVVLALGAAASGVGTLTRQPQIVDIITAVGFPADRIWILGALKVAGAVGLLVGLAWWPLGVAAAVGLVAYFCGALAMHLRARRFDIAPATGFLVLSVVVLVLFLAVGP</sequence>
<dbReference type="Pfam" id="PF13564">
    <property type="entry name" value="DoxX_2"/>
    <property type="match status" value="1"/>
</dbReference>
<evidence type="ECO:0000256" key="2">
    <source>
        <dbReference type="ARBA" id="ARBA00022692"/>
    </source>
</evidence>
<reference evidence="6 7" key="1">
    <citation type="submission" date="2018-06" db="EMBL/GenBank/DDBJ databases">
        <title>Genomic Encyclopedia of Type Strains, Phase IV (KMG-IV): sequencing the most valuable type-strain genomes for metagenomic binning, comparative biology and taxonomic classification.</title>
        <authorList>
            <person name="Goeker M."/>
        </authorList>
    </citation>
    <scope>NUCLEOTIDE SEQUENCE [LARGE SCALE GENOMIC DNA]</scope>
    <source>
        <strain evidence="6 7">DSM 44599</strain>
    </source>
</reference>
<dbReference type="RefSeq" id="WP_067511179.1">
    <property type="nucleotide sequence ID" value="NZ_CP107943.1"/>
</dbReference>
<organism evidence="6 7">
    <name type="scientific">Nocardia puris</name>
    <dbReference type="NCBI Taxonomy" id="208602"/>
    <lineage>
        <taxon>Bacteria</taxon>
        <taxon>Bacillati</taxon>
        <taxon>Actinomycetota</taxon>
        <taxon>Actinomycetes</taxon>
        <taxon>Mycobacteriales</taxon>
        <taxon>Nocardiaceae</taxon>
        <taxon>Nocardia</taxon>
    </lineage>
</organism>
<accession>A0A366DWF2</accession>
<comment type="subcellular location">
    <subcellularLocation>
        <location evidence="1">Membrane</location>
        <topology evidence="1">Multi-pass membrane protein</topology>
    </subcellularLocation>
</comment>
<keyword evidence="3 5" id="KW-1133">Transmembrane helix</keyword>
<feature type="transmembrane region" description="Helical" evidence="5">
    <location>
        <begin position="63"/>
        <end position="87"/>
    </location>
</feature>
<keyword evidence="4 5" id="KW-0472">Membrane</keyword>
<dbReference type="STRING" id="1210090.GCA_001613185_04488"/>
<proteinExistence type="predicted"/>
<comment type="caution">
    <text evidence="6">The sequence shown here is derived from an EMBL/GenBank/DDBJ whole genome shotgun (WGS) entry which is preliminary data.</text>
</comment>